<dbReference type="Proteomes" id="UP000316639">
    <property type="component" value="Unassembled WGS sequence"/>
</dbReference>
<gene>
    <name evidence="2" type="ORF">FKR81_41525</name>
</gene>
<reference evidence="2 3" key="1">
    <citation type="submission" date="2019-07" db="EMBL/GenBank/DDBJ databases">
        <title>Lentzea xizangensis sp. nov., isolated from Qinghai-Tibetan Plateau Soils.</title>
        <authorList>
            <person name="Huang J."/>
        </authorList>
    </citation>
    <scope>NUCLEOTIDE SEQUENCE [LARGE SCALE GENOMIC DNA]</scope>
    <source>
        <strain evidence="2 3">FXJ1.1311</strain>
    </source>
</reference>
<dbReference type="RefSeq" id="WP_146360885.1">
    <property type="nucleotide sequence ID" value="NZ_VOBR01000054.1"/>
</dbReference>
<dbReference type="AlphaFoldDB" id="A0A563EFX1"/>
<accession>A0A563EFX1</accession>
<feature type="compositionally biased region" description="Low complexity" evidence="1">
    <location>
        <begin position="169"/>
        <end position="198"/>
    </location>
</feature>
<sequence>MLPGKSAGDGKVKRSREEDEFVERVGDLSLSGRGAKRERIENDLTLEIGASGPSPQQYDALVGFARDVVHTALAYHLNSEAVPAVTVSAPVPVARQVQRVLDLAVTSYLPYIQRDVPGDLRLTADRITITTATPFGTVTTVSLPAGTAMTPAPRLAPRSLPQYNTNIEPPSSSSPSSPSNDQFPAQSGSQSAAHAQSADPPLPTKNVEEVQQKFKSGATKAEWLAPLWGILLKNPEPMSVNDVTKSGQLPPKYPISAIRGSLLAMKEAGLVVENGQAGKATLYSPVMPPGVSPAERAALLDWARGLPAVAANTAATVHLTSRPNILRLPDTLRAQLRQNTHNKGDNPLLVSRAFEVLLTAKKPLSQQEVVDRLKERHHFPNTTKKTVVHYLNAMVATSLASSTAVKNSKSVPYYRADIPLPTELLKDLTFQKFIDNLPDANDRDRARQRSQGIDPISQQPTTTAPTTFPVSETLKNALQGSMGKENALRVWSVLLVNDPATNQELGTALSGVVTANETPNYTEWLQRSNMAAVTTKSGNANVYTGTVPQGLETNNDLRNWVAGLPDTMKVKAQNRLDNPSVAAVQQDELPVPPLPSGIIDRIKKDGLSGHRAAQVLGILLRTGTPLTNEIIQARLKSEHNVDVSATSIHSYRSYLGSENMAIIYGKEGGKELYVGCVPESLRNDPGLAEWAAELADVGGRANARARIGGTEPLGAARLLPPLPAVLRDAFGNAGQKRAAAALAVLLSTDKPLSAQDLVGLVQRDYRLGHVVDAIQQNVAELNKVGLLKELDKTRRRRLFTAVVPAGLVEVSAQERDALCEWARGALSGRAQADALARI</sequence>
<organism evidence="2 3">
    <name type="scientific">Lentzea tibetensis</name>
    <dbReference type="NCBI Taxonomy" id="2591470"/>
    <lineage>
        <taxon>Bacteria</taxon>
        <taxon>Bacillati</taxon>
        <taxon>Actinomycetota</taxon>
        <taxon>Actinomycetes</taxon>
        <taxon>Pseudonocardiales</taxon>
        <taxon>Pseudonocardiaceae</taxon>
        <taxon>Lentzea</taxon>
    </lineage>
</organism>
<keyword evidence="3" id="KW-1185">Reference proteome</keyword>
<evidence type="ECO:0000313" key="3">
    <source>
        <dbReference type="Proteomes" id="UP000316639"/>
    </source>
</evidence>
<proteinExistence type="predicted"/>
<evidence type="ECO:0000313" key="2">
    <source>
        <dbReference type="EMBL" id="TWP44172.1"/>
    </source>
</evidence>
<name>A0A563EFX1_9PSEU</name>
<feature type="region of interest" description="Disordered" evidence="1">
    <location>
        <begin position="143"/>
        <end position="211"/>
    </location>
</feature>
<feature type="region of interest" description="Disordered" evidence="1">
    <location>
        <begin position="439"/>
        <end position="468"/>
    </location>
</feature>
<dbReference type="EMBL" id="VOBR01000054">
    <property type="protein sequence ID" value="TWP44172.1"/>
    <property type="molecule type" value="Genomic_DNA"/>
</dbReference>
<feature type="non-terminal residue" evidence="2">
    <location>
        <position position="838"/>
    </location>
</feature>
<evidence type="ECO:0000256" key="1">
    <source>
        <dbReference type="SAM" id="MobiDB-lite"/>
    </source>
</evidence>
<protein>
    <submittedName>
        <fullName evidence="2">Uncharacterized protein</fullName>
    </submittedName>
</protein>
<comment type="caution">
    <text evidence="2">The sequence shown here is derived from an EMBL/GenBank/DDBJ whole genome shotgun (WGS) entry which is preliminary data.</text>
</comment>